<dbReference type="Pfam" id="PF01928">
    <property type="entry name" value="CYTH"/>
    <property type="match status" value="1"/>
</dbReference>
<dbReference type="SUPFAM" id="SSF55154">
    <property type="entry name" value="CYTH-like phosphatases"/>
    <property type="match status" value="1"/>
</dbReference>
<dbReference type="AlphaFoldDB" id="C7RH46"/>
<dbReference type="KEGG" id="apr:Apre_0779"/>
<dbReference type="HOGENOM" id="CLU_128116_0_0_9"/>
<dbReference type="eggNOG" id="COG1437">
    <property type="taxonomic scope" value="Bacteria"/>
</dbReference>
<keyword evidence="3" id="KW-1185">Reference proteome</keyword>
<protein>
    <submittedName>
        <fullName evidence="2">Adenylate cyclase</fullName>
    </submittedName>
</protein>
<feature type="domain" description="CYTH" evidence="1">
    <location>
        <begin position="2"/>
        <end position="175"/>
    </location>
</feature>
<gene>
    <name evidence="2" type="ordered locus">Apre_0779</name>
</gene>
<dbReference type="PANTHER" id="PTHR21028:SF2">
    <property type="entry name" value="CYTH DOMAIN-CONTAINING PROTEIN"/>
    <property type="match status" value="1"/>
</dbReference>
<dbReference type="STRING" id="525919.Apre_0779"/>
<dbReference type="PROSITE" id="PS51707">
    <property type="entry name" value="CYTH"/>
    <property type="match status" value="1"/>
</dbReference>
<evidence type="ECO:0000259" key="1">
    <source>
        <dbReference type="PROSITE" id="PS51707"/>
    </source>
</evidence>
<proteinExistence type="predicted"/>
<evidence type="ECO:0000313" key="2">
    <source>
        <dbReference type="EMBL" id="ACV28807.1"/>
    </source>
</evidence>
<evidence type="ECO:0000313" key="3">
    <source>
        <dbReference type="Proteomes" id="UP000002294"/>
    </source>
</evidence>
<accession>C7RH46</accession>
<dbReference type="PANTHER" id="PTHR21028">
    <property type="entry name" value="SI:CH211-156B7.4"/>
    <property type="match status" value="1"/>
</dbReference>
<dbReference type="InterPro" id="IPR033469">
    <property type="entry name" value="CYTH-like_dom_sf"/>
</dbReference>
<dbReference type="Gene3D" id="2.40.320.10">
    <property type="entry name" value="Hypothetical Protein Pfu-838710-001"/>
    <property type="match status" value="1"/>
</dbReference>
<sequence>MHREIEVKVLNIDVEKMIEKLECLGADLINHEFQKNYTFIPKGSDGFEEGYLRVRETTHKDNGEKEIELTFKEVKNVDDVRINNEYTTHIDSVTMMNRILEHIGMELEYSGEKERISYRYKNQRFDIDIWDKDTYPEPYMEIEFSNQSKIDEIIDDLGIDRKNVTNKSITELREDL</sequence>
<dbReference type="InterPro" id="IPR023577">
    <property type="entry name" value="CYTH_domain"/>
</dbReference>
<dbReference type="OrthoDB" id="1953701at2"/>
<name>C7RH46_ANAPD</name>
<dbReference type="InterPro" id="IPR008173">
    <property type="entry name" value="Adenylyl_cyclase_CyaB"/>
</dbReference>
<dbReference type="CDD" id="cd07890">
    <property type="entry name" value="CYTH-like_AC_IV-like"/>
    <property type="match status" value="1"/>
</dbReference>
<dbReference type="EMBL" id="CP001708">
    <property type="protein sequence ID" value="ACV28807.1"/>
    <property type="molecule type" value="Genomic_DNA"/>
</dbReference>
<dbReference type="RefSeq" id="WP_015777710.1">
    <property type="nucleotide sequence ID" value="NC_013171.1"/>
</dbReference>
<reference evidence="2 3" key="1">
    <citation type="journal article" date="2009" name="Stand. Genomic Sci.">
        <title>Complete genome sequence of Anaerococcus prevotii type strain (PC1).</title>
        <authorList>
            <person name="Labutti K."/>
            <person name="Pukall R."/>
            <person name="Steenblock K."/>
            <person name="Glavina Del Rio T."/>
            <person name="Tice H."/>
            <person name="Copeland A."/>
            <person name="Cheng J.F."/>
            <person name="Lucas S."/>
            <person name="Chen F."/>
            <person name="Nolan M."/>
            <person name="Bruce D."/>
            <person name="Goodwin L."/>
            <person name="Pitluck S."/>
            <person name="Ivanova N."/>
            <person name="Mavromatis K."/>
            <person name="Ovchinnikova G."/>
            <person name="Pati A."/>
            <person name="Chen A."/>
            <person name="Palaniappan K."/>
            <person name="Land M."/>
            <person name="Hauser L."/>
            <person name="Chang Y.J."/>
            <person name="Jeffries C.D."/>
            <person name="Chain P."/>
            <person name="Saunders E."/>
            <person name="Brettin T."/>
            <person name="Detter J.C."/>
            <person name="Han C."/>
            <person name="Goker M."/>
            <person name="Bristow J."/>
            <person name="Eisen J.A."/>
            <person name="Markowitz V."/>
            <person name="Hugenholtz P."/>
            <person name="Kyrpides N.C."/>
            <person name="Klenk H.P."/>
            <person name="Lapidus A."/>
        </authorList>
    </citation>
    <scope>NUCLEOTIDE SEQUENCE [LARGE SCALE GENOMIC DNA]</scope>
    <source>
        <strain evidence="3">ATCC 9321 / DSM 20548 / JCM 6508 / NCTC 11806 / PC1</strain>
    </source>
</reference>
<organism evidence="2 3">
    <name type="scientific">Anaerococcus prevotii (strain ATCC 9321 / DSM 20548 / JCM 6508 / NCTC 11806 / PC1)</name>
    <name type="common">Peptostreptococcus prevotii</name>
    <name type="synonym">Peptococcus prevotii</name>
    <dbReference type="NCBI Taxonomy" id="525919"/>
    <lineage>
        <taxon>Bacteria</taxon>
        <taxon>Bacillati</taxon>
        <taxon>Bacillota</taxon>
        <taxon>Tissierellia</taxon>
        <taxon>Tissierellales</taxon>
        <taxon>Peptoniphilaceae</taxon>
        <taxon>Anaerococcus</taxon>
    </lineage>
</organism>
<dbReference type="Proteomes" id="UP000002294">
    <property type="component" value="Chromosome"/>
</dbReference>